<keyword evidence="1" id="KW-1133">Transmembrane helix</keyword>
<evidence type="ECO:0008006" key="4">
    <source>
        <dbReference type="Google" id="ProtNLM"/>
    </source>
</evidence>
<protein>
    <recommendedName>
        <fullName evidence="4">DUF2905 domain-containing protein</fullName>
    </recommendedName>
</protein>
<dbReference type="HOGENOM" id="CLU_181383_1_1_0"/>
<sequence>MWNLGKAFVLIGVVFLFVGLIVLGLSKFNLPIGKLPGDIVITRKNFTFFAPLGSMLVFSLVLSILLNVIYRIIGR</sequence>
<organism evidence="2 3">
    <name type="scientific">Thermanaerovibrio velox DSM 12556</name>
    <dbReference type="NCBI Taxonomy" id="926567"/>
    <lineage>
        <taxon>Bacteria</taxon>
        <taxon>Thermotogati</taxon>
        <taxon>Synergistota</taxon>
        <taxon>Synergistia</taxon>
        <taxon>Synergistales</taxon>
        <taxon>Synergistaceae</taxon>
        <taxon>Thermanaerovibrio</taxon>
    </lineage>
</organism>
<keyword evidence="1" id="KW-0472">Membrane</keyword>
<dbReference type="InterPro" id="IPR021320">
    <property type="entry name" value="DUF2905"/>
</dbReference>
<reference evidence="2 3" key="1">
    <citation type="submission" date="2011-10" db="EMBL/GenBank/DDBJ databases">
        <title>The Noncontiguous Finished genome of Thermanaerovibrio velox DSM 12556.</title>
        <authorList>
            <consortium name="US DOE Joint Genome Institute (JGI-PGF)"/>
            <person name="Lucas S."/>
            <person name="Copeland A."/>
            <person name="Lapidus A."/>
            <person name="Glavina del Rio T."/>
            <person name="Dalin E."/>
            <person name="Tice H."/>
            <person name="Bruce D."/>
            <person name="Goodwin L."/>
            <person name="Pitluck S."/>
            <person name="Peters L."/>
            <person name="Mikhailova N."/>
            <person name="Teshima H."/>
            <person name="Kyrpides N."/>
            <person name="Mavromatis K."/>
            <person name="Ivanova N."/>
            <person name="Markowitz V."/>
            <person name="Cheng J.-F."/>
            <person name="Hugenholtz P."/>
            <person name="Woyke T."/>
            <person name="Wu D."/>
            <person name="Spring S."/>
            <person name="Brambilla E.-M."/>
            <person name="Klenk H.-P."/>
            <person name="Eisen J.A."/>
        </authorList>
    </citation>
    <scope>NUCLEOTIDE SEQUENCE [LARGE SCALE GENOMIC DNA]</scope>
    <source>
        <strain evidence="2 3">DSM 12556</strain>
    </source>
</reference>
<keyword evidence="1" id="KW-0812">Transmembrane</keyword>
<dbReference type="PANTHER" id="PTHR36443">
    <property type="entry name" value="BSR5223 PROTEIN"/>
    <property type="match status" value="1"/>
</dbReference>
<dbReference type="STRING" id="926567.TheveDRAFT_0913"/>
<name>H0URW0_9BACT</name>
<dbReference type="Pfam" id="PF11146">
    <property type="entry name" value="DUF2905"/>
    <property type="match status" value="1"/>
</dbReference>
<dbReference type="OrthoDB" id="9811610at2"/>
<keyword evidence="3" id="KW-1185">Reference proteome</keyword>
<evidence type="ECO:0000256" key="1">
    <source>
        <dbReference type="SAM" id="Phobius"/>
    </source>
</evidence>
<dbReference type="RefSeq" id="WP_006583543.1">
    <property type="nucleotide sequence ID" value="NZ_CM001377.1"/>
</dbReference>
<feature type="transmembrane region" description="Helical" evidence="1">
    <location>
        <begin position="7"/>
        <end position="26"/>
    </location>
</feature>
<feature type="transmembrane region" description="Helical" evidence="1">
    <location>
        <begin position="46"/>
        <end position="70"/>
    </location>
</feature>
<evidence type="ECO:0000313" key="3">
    <source>
        <dbReference type="Proteomes" id="UP000005730"/>
    </source>
</evidence>
<proteinExistence type="predicted"/>
<dbReference type="AlphaFoldDB" id="H0URW0"/>
<gene>
    <name evidence="2" type="ORF">TheveDRAFT_0913</name>
</gene>
<dbReference type="Proteomes" id="UP000005730">
    <property type="component" value="Chromosome"/>
</dbReference>
<accession>H0URW0</accession>
<dbReference type="EMBL" id="CM001377">
    <property type="protein sequence ID" value="EHM10049.1"/>
    <property type="molecule type" value="Genomic_DNA"/>
</dbReference>
<dbReference type="PANTHER" id="PTHR36443:SF1">
    <property type="entry name" value="BSR5223 PROTEIN"/>
    <property type="match status" value="1"/>
</dbReference>
<evidence type="ECO:0000313" key="2">
    <source>
        <dbReference type="EMBL" id="EHM10049.1"/>
    </source>
</evidence>